<evidence type="ECO:0000313" key="2">
    <source>
        <dbReference type="EMBL" id="KAL0156041.1"/>
    </source>
</evidence>
<dbReference type="EMBL" id="JAMKFB020000024">
    <property type="protein sequence ID" value="KAL0156041.1"/>
    <property type="molecule type" value="Genomic_DNA"/>
</dbReference>
<dbReference type="Proteomes" id="UP001529510">
    <property type="component" value="Unassembled WGS sequence"/>
</dbReference>
<evidence type="ECO:0000256" key="1">
    <source>
        <dbReference type="SAM" id="MobiDB-lite"/>
    </source>
</evidence>
<feature type="region of interest" description="Disordered" evidence="1">
    <location>
        <begin position="1"/>
        <end position="64"/>
    </location>
</feature>
<name>A0ABD0N485_CIRMR</name>
<keyword evidence="3" id="KW-1185">Reference proteome</keyword>
<dbReference type="AlphaFoldDB" id="A0ABD0N485"/>
<gene>
    <name evidence="2" type="ORF">M9458_047287</name>
</gene>
<evidence type="ECO:0000313" key="3">
    <source>
        <dbReference type="Proteomes" id="UP001529510"/>
    </source>
</evidence>
<reference evidence="2 3" key="1">
    <citation type="submission" date="2024-05" db="EMBL/GenBank/DDBJ databases">
        <title>Genome sequencing and assembly of Indian major carp, Cirrhinus mrigala (Hamilton, 1822).</title>
        <authorList>
            <person name="Mohindra V."/>
            <person name="Chowdhury L.M."/>
            <person name="Lal K."/>
            <person name="Jena J.K."/>
        </authorList>
    </citation>
    <scope>NUCLEOTIDE SEQUENCE [LARGE SCALE GENOMIC DNA]</scope>
    <source>
        <strain evidence="2">CM1030</strain>
        <tissue evidence="2">Blood</tissue>
    </source>
</reference>
<protein>
    <submittedName>
        <fullName evidence="2">Uncharacterized protein</fullName>
    </submittedName>
</protein>
<comment type="caution">
    <text evidence="2">The sequence shown here is derived from an EMBL/GenBank/DDBJ whole genome shotgun (WGS) entry which is preliminary data.</text>
</comment>
<feature type="non-terminal residue" evidence="2">
    <location>
        <position position="64"/>
    </location>
</feature>
<feature type="non-terminal residue" evidence="2">
    <location>
        <position position="1"/>
    </location>
</feature>
<accession>A0ABD0N485</accession>
<sequence length="64" mass="7064">REPHHEQRDQQPGAVAHSLLQEARGRGRPVPDGTASPGHPSGRSPPAHHTDEVRRGLRIQRGIR</sequence>
<organism evidence="2 3">
    <name type="scientific">Cirrhinus mrigala</name>
    <name type="common">Mrigala</name>
    <dbReference type="NCBI Taxonomy" id="683832"/>
    <lineage>
        <taxon>Eukaryota</taxon>
        <taxon>Metazoa</taxon>
        <taxon>Chordata</taxon>
        <taxon>Craniata</taxon>
        <taxon>Vertebrata</taxon>
        <taxon>Euteleostomi</taxon>
        <taxon>Actinopterygii</taxon>
        <taxon>Neopterygii</taxon>
        <taxon>Teleostei</taxon>
        <taxon>Ostariophysi</taxon>
        <taxon>Cypriniformes</taxon>
        <taxon>Cyprinidae</taxon>
        <taxon>Labeoninae</taxon>
        <taxon>Labeonini</taxon>
        <taxon>Cirrhinus</taxon>
    </lineage>
</organism>
<proteinExistence type="predicted"/>